<organism evidence="2 3">
    <name type="scientific">Actinoplanes lobatus</name>
    <dbReference type="NCBI Taxonomy" id="113568"/>
    <lineage>
        <taxon>Bacteria</taxon>
        <taxon>Bacillati</taxon>
        <taxon>Actinomycetota</taxon>
        <taxon>Actinomycetes</taxon>
        <taxon>Micromonosporales</taxon>
        <taxon>Micromonosporaceae</taxon>
        <taxon>Actinoplanes</taxon>
    </lineage>
</organism>
<dbReference type="EMBL" id="BOMP01000011">
    <property type="protein sequence ID" value="GIE37917.1"/>
    <property type="molecule type" value="Genomic_DNA"/>
</dbReference>
<evidence type="ECO:0000313" key="2">
    <source>
        <dbReference type="EMBL" id="GIE37917.1"/>
    </source>
</evidence>
<feature type="region of interest" description="Disordered" evidence="1">
    <location>
        <begin position="57"/>
        <end position="84"/>
    </location>
</feature>
<evidence type="ECO:0000313" key="3">
    <source>
        <dbReference type="Proteomes" id="UP000631312"/>
    </source>
</evidence>
<evidence type="ECO:0000256" key="1">
    <source>
        <dbReference type="SAM" id="MobiDB-lite"/>
    </source>
</evidence>
<proteinExistence type="predicted"/>
<gene>
    <name evidence="2" type="ORF">Alo02nite_08150</name>
</gene>
<sequence length="199" mass="22555">MCRDAGQRTQDALRALSEAVTLTRASGFEAATRNRLIMMANSVSTDLLDAAGRHTDAEALRRRRPRAAPRKAGGPGLIPDDLDRRRGRQLSSLRPRIAGIAATYWSAQEIAAALVTIDIDHRIGLREMFRHFEHEKVQMIVSYLVRYPELAIRPGTLTSLIYLLNFYPDAEEMAMEMLRRATPDVAAALRRQRFRWWPG</sequence>
<accession>A0ABQ4AA93</accession>
<protein>
    <submittedName>
        <fullName evidence="2">Uncharacterized protein</fullName>
    </submittedName>
</protein>
<name>A0ABQ4AA93_9ACTN</name>
<dbReference type="Proteomes" id="UP000631312">
    <property type="component" value="Unassembled WGS sequence"/>
</dbReference>
<reference evidence="2 3" key="1">
    <citation type="submission" date="2021-01" db="EMBL/GenBank/DDBJ databases">
        <title>Whole genome shotgun sequence of Actinoplanes lobatus NBRC 12513.</title>
        <authorList>
            <person name="Komaki H."/>
            <person name="Tamura T."/>
        </authorList>
    </citation>
    <scope>NUCLEOTIDE SEQUENCE [LARGE SCALE GENOMIC DNA]</scope>
    <source>
        <strain evidence="2 3">NBRC 12513</strain>
    </source>
</reference>
<keyword evidence="3" id="KW-1185">Reference proteome</keyword>
<comment type="caution">
    <text evidence="2">The sequence shown here is derived from an EMBL/GenBank/DDBJ whole genome shotgun (WGS) entry which is preliminary data.</text>
</comment>